<dbReference type="Proteomes" id="UP001614216">
    <property type="component" value="Unassembled WGS sequence"/>
</dbReference>
<accession>A0ABW8AZ69</accession>
<name>A0ABW8AZ69_9FIRM</name>
<sequence length="188" mass="20496">MNKESIVLGSGDLYCTEFTGTNAALPSNEALETEENRLGHIKGGAEIEYAPSFYEAKDDMGKVSKVILTEEEATFKSGIMTWCGETLKKLCQTARVTEDAQKKIRTVKIGGVGNADGKRYVIHFVHKDNVDGDIRVTIVGNNQAGFTIAFAKDSETVIDAEFKAQPMDKEGTLITYQEEMDVTAASGE</sequence>
<reference evidence="1 2" key="1">
    <citation type="submission" date="2024-08" db="EMBL/GenBank/DDBJ databases">
        <authorList>
            <person name="Vancuren S.J."/>
            <person name="Allen-Vercoe E."/>
        </authorList>
    </citation>
    <scope>NUCLEOTIDE SEQUENCE [LARGE SCALE GENOMIC DNA]</scope>
    <source>
        <strain evidence="1 2">16-6-I_42_FAA</strain>
    </source>
</reference>
<comment type="caution">
    <text evidence="1">The sequence shown here is derived from an EMBL/GenBank/DDBJ whole genome shotgun (WGS) entry which is preliminary data.</text>
</comment>
<dbReference type="RefSeq" id="WP_396569886.1">
    <property type="nucleotide sequence ID" value="NZ_JBITRD010000011.1"/>
</dbReference>
<evidence type="ECO:0008006" key="3">
    <source>
        <dbReference type="Google" id="ProtNLM"/>
    </source>
</evidence>
<gene>
    <name evidence="1" type="ORF">ACIF0M_09010</name>
</gene>
<evidence type="ECO:0000313" key="2">
    <source>
        <dbReference type="Proteomes" id="UP001614216"/>
    </source>
</evidence>
<organism evidence="1 2">
    <name type="scientific">Dorea amylophila</name>
    <dbReference type="NCBI Taxonomy" id="2981789"/>
    <lineage>
        <taxon>Bacteria</taxon>
        <taxon>Bacillati</taxon>
        <taxon>Bacillota</taxon>
        <taxon>Clostridia</taxon>
        <taxon>Lachnospirales</taxon>
        <taxon>Lachnospiraceae</taxon>
        <taxon>Dorea</taxon>
    </lineage>
</organism>
<evidence type="ECO:0000313" key="1">
    <source>
        <dbReference type="EMBL" id="MFI7845681.1"/>
    </source>
</evidence>
<dbReference type="EMBL" id="JBITRD010000011">
    <property type="protein sequence ID" value="MFI7845681.1"/>
    <property type="molecule type" value="Genomic_DNA"/>
</dbReference>
<protein>
    <recommendedName>
        <fullName evidence="3">Phage tail protein</fullName>
    </recommendedName>
</protein>
<keyword evidence="2" id="KW-1185">Reference proteome</keyword>
<proteinExistence type="predicted"/>